<dbReference type="Proteomes" id="UP000665561">
    <property type="component" value="Unassembled WGS sequence"/>
</dbReference>
<protein>
    <recommendedName>
        <fullName evidence="3">Secreted protein</fullName>
    </recommendedName>
</protein>
<evidence type="ECO:0008006" key="3">
    <source>
        <dbReference type="Google" id="ProtNLM"/>
    </source>
</evidence>
<gene>
    <name evidence="1" type="ORF">GT019_04300</name>
</gene>
<accession>A0ABW9XKV2</accession>
<comment type="caution">
    <text evidence="1">The sequence shown here is derived from an EMBL/GenBank/DDBJ whole genome shotgun (WGS) entry which is preliminary data.</text>
</comment>
<name>A0ABW9XKV2_9BACL</name>
<keyword evidence="2" id="KW-1185">Reference proteome</keyword>
<evidence type="ECO:0000313" key="1">
    <source>
        <dbReference type="EMBL" id="NBD23084.1"/>
    </source>
</evidence>
<dbReference type="EMBL" id="JAAAMV010000002">
    <property type="protein sequence ID" value="NBD23084.1"/>
    <property type="molecule type" value="Genomic_DNA"/>
</dbReference>
<dbReference type="RefSeq" id="WP_161741527.1">
    <property type="nucleotide sequence ID" value="NZ_JAAAMV010000002.1"/>
</dbReference>
<sequence length="100" mass="11556">MSDLLGRKRVLVIGLFFLDFPCRRIIAESDLADRQQSNPWNRRSNFNSGCYVAQNNNFPIGLQRNKAFGIFGAIGSKGERPDRSKVFCLWILQVRDQFFI</sequence>
<organism evidence="1 2">
    <name type="scientific">Paenibacillus glycinis</name>
    <dbReference type="NCBI Taxonomy" id="2697035"/>
    <lineage>
        <taxon>Bacteria</taxon>
        <taxon>Bacillati</taxon>
        <taxon>Bacillota</taxon>
        <taxon>Bacilli</taxon>
        <taxon>Bacillales</taxon>
        <taxon>Paenibacillaceae</taxon>
        <taxon>Paenibacillus</taxon>
    </lineage>
</organism>
<evidence type="ECO:0000313" key="2">
    <source>
        <dbReference type="Proteomes" id="UP000665561"/>
    </source>
</evidence>
<proteinExistence type="predicted"/>
<reference evidence="1 2" key="1">
    <citation type="submission" date="2020-01" db="EMBL/GenBank/DDBJ databases">
        <title>Paenibacillus soybeanensis sp. nov. isolated from the nodules of soybean (Glycine max(L.) Merr).</title>
        <authorList>
            <person name="Wang H."/>
        </authorList>
    </citation>
    <scope>NUCLEOTIDE SEQUENCE [LARGE SCALE GENOMIC DNA]</scope>
    <source>
        <strain evidence="1 2">T1</strain>
    </source>
</reference>